<proteinExistence type="predicted"/>
<comment type="caution">
    <text evidence="1">The sequence shown here is derived from an EMBL/GenBank/DDBJ whole genome shotgun (WGS) entry which is preliminary data.</text>
</comment>
<feature type="non-terminal residue" evidence="1">
    <location>
        <position position="84"/>
    </location>
</feature>
<dbReference type="Proteomes" id="UP001381693">
    <property type="component" value="Unassembled WGS sequence"/>
</dbReference>
<dbReference type="AlphaFoldDB" id="A0AAN8X576"/>
<protein>
    <submittedName>
        <fullName evidence="1">Uncharacterized protein</fullName>
    </submittedName>
</protein>
<organism evidence="1 2">
    <name type="scientific">Halocaridina rubra</name>
    <name type="common">Hawaiian red shrimp</name>
    <dbReference type="NCBI Taxonomy" id="373956"/>
    <lineage>
        <taxon>Eukaryota</taxon>
        <taxon>Metazoa</taxon>
        <taxon>Ecdysozoa</taxon>
        <taxon>Arthropoda</taxon>
        <taxon>Crustacea</taxon>
        <taxon>Multicrustacea</taxon>
        <taxon>Malacostraca</taxon>
        <taxon>Eumalacostraca</taxon>
        <taxon>Eucarida</taxon>
        <taxon>Decapoda</taxon>
        <taxon>Pleocyemata</taxon>
        <taxon>Caridea</taxon>
        <taxon>Atyoidea</taxon>
        <taxon>Atyidae</taxon>
        <taxon>Halocaridina</taxon>
    </lineage>
</organism>
<evidence type="ECO:0000313" key="1">
    <source>
        <dbReference type="EMBL" id="KAK7077952.1"/>
    </source>
</evidence>
<accession>A0AAN8X576</accession>
<sequence>MYDYNFTQLADLGYEKAMAYEEEVKKNSILPCYKRQFNLSQYVSTVAIEWDLVCERRVLYSTTQAASQAGKFIGYFFMGYLHDT</sequence>
<dbReference type="EMBL" id="JAXCGZ010008110">
    <property type="protein sequence ID" value="KAK7077952.1"/>
    <property type="molecule type" value="Genomic_DNA"/>
</dbReference>
<keyword evidence="2" id="KW-1185">Reference proteome</keyword>
<name>A0AAN8X576_HALRR</name>
<gene>
    <name evidence="1" type="ORF">SK128_027413</name>
</gene>
<evidence type="ECO:0000313" key="2">
    <source>
        <dbReference type="Proteomes" id="UP001381693"/>
    </source>
</evidence>
<reference evidence="1 2" key="1">
    <citation type="submission" date="2023-11" db="EMBL/GenBank/DDBJ databases">
        <title>Halocaridina rubra genome assembly.</title>
        <authorList>
            <person name="Smith C."/>
        </authorList>
    </citation>
    <scope>NUCLEOTIDE SEQUENCE [LARGE SCALE GENOMIC DNA]</scope>
    <source>
        <strain evidence="1">EP-1</strain>
        <tissue evidence="1">Whole</tissue>
    </source>
</reference>